<dbReference type="Pfam" id="PF00041">
    <property type="entry name" value="fn3"/>
    <property type="match status" value="1"/>
</dbReference>
<dbReference type="InterPro" id="IPR003595">
    <property type="entry name" value="Tyr_Pase_cat"/>
</dbReference>
<keyword evidence="9" id="KW-0325">Glycoprotein</keyword>
<dbReference type="PANTHER" id="PTHR46957:SF3">
    <property type="entry name" value="CYTOKINE RECEPTOR"/>
    <property type="match status" value="1"/>
</dbReference>
<protein>
    <recommendedName>
        <fullName evidence="2">protein-tyrosine-phosphatase</fullName>
        <ecNumber evidence="2">3.1.3.48</ecNumber>
    </recommendedName>
</protein>
<feature type="domain" description="Fibronectin type-III" evidence="15">
    <location>
        <begin position="543"/>
        <end position="645"/>
    </location>
</feature>
<evidence type="ECO:0000256" key="5">
    <source>
        <dbReference type="ARBA" id="ARBA00022801"/>
    </source>
</evidence>
<proteinExistence type="predicted"/>
<dbReference type="PROSITE" id="PS50055">
    <property type="entry name" value="TYR_PHOSPHATASE_PTP"/>
    <property type="match status" value="1"/>
</dbReference>
<feature type="signal peptide" evidence="12">
    <location>
        <begin position="1"/>
        <end position="25"/>
    </location>
</feature>
<dbReference type="GO" id="GO:0004725">
    <property type="term" value="F:protein tyrosine phosphatase activity"/>
    <property type="evidence" value="ECO:0007669"/>
    <property type="project" value="UniProtKB-EC"/>
</dbReference>
<comment type="catalytic activity">
    <reaction evidence="10">
        <text>O-phospho-L-tyrosyl-[protein] + H2O = L-tyrosyl-[protein] + phosphate</text>
        <dbReference type="Rhea" id="RHEA:10684"/>
        <dbReference type="Rhea" id="RHEA-COMP:10136"/>
        <dbReference type="Rhea" id="RHEA-COMP:20101"/>
        <dbReference type="ChEBI" id="CHEBI:15377"/>
        <dbReference type="ChEBI" id="CHEBI:43474"/>
        <dbReference type="ChEBI" id="CHEBI:46858"/>
        <dbReference type="ChEBI" id="CHEBI:61978"/>
        <dbReference type="EC" id="3.1.3.48"/>
    </reaction>
</comment>
<keyword evidence="8 11" id="KW-0472">Membrane</keyword>
<dbReference type="FunFam" id="3.90.190.10:FF:000102">
    <property type="entry name" value="Receptor-type tyrosine-protein phosphatase"/>
    <property type="match status" value="1"/>
</dbReference>
<reference evidence="16" key="1">
    <citation type="submission" date="2014-11" db="EMBL/GenBank/DDBJ databases">
        <authorList>
            <person name="Geib S."/>
        </authorList>
    </citation>
    <scope>NUCLEOTIDE SEQUENCE</scope>
</reference>
<dbReference type="CDD" id="cd00047">
    <property type="entry name" value="PTPc"/>
    <property type="match status" value="1"/>
</dbReference>
<evidence type="ECO:0000313" key="16">
    <source>
        <dbReference type="EMBL" id="JAD12920.1"/>
    </source>
</evidence>
<sequence>MSWIMKKITVYSIFILLLLFGVFHCQKLDDRRIDEFVILTKTYSETITFLVNDTEKYEIVDVNCKLLGRINVDYHGKDTCYELKPCNSYVATVSIKALNVEEESIVNRTIYTSTEYSEPLLQDFFIEEYGKDQFKISWDNPKYHSCVSRYNIKWFTMDCRDDIDKDKRVKGISSIKTDSFSHKNVNIPIGYKQDPCRWSANLSDTITTYIISDLIACELYFVEIYINNATAPSIGPKSFNSHEIVPAISNISPTKINATEMGIYWNVSVKTKKCVEAYEIYVYGPLQRVEENQIIYWDKTIESNYVLKNLDACGLYKISVYAVSNNGSLGLPNEIILQTLEAQPTSVQAVKIIAETQALNISWSSPQFANLCIIGYRLTGWINKNSSSQRFDKQTNGTSLYINGLYACQSYTIQIIPTTSNFDGEPVSTEVETPAKVAMASNIQALAQYPNALELSAVDSNFDNKCETIIARFLCEESKPGNATYKVARQYVEGQVKGVTFKAFLAPLSPYTSYRCGIALFNVAGWSPAEETILWTLPFNPTPPEHLTLKSSTNISLQFEWSLPMYSNGNIKLYISYFQYIGPKYFVPSKCSFVTTEAIPRETASLQQTFQNLLAYTSYSIQVAAQNEYGVGHYSRPLVVETAPWISEPLEDLNTAVFGPYPTENQYQAHVMITWTIPCTTNGEINTFQLKFFGEREGGPNHTYTRTILPVYDSNGSVTYKETNLKPDFDYIVEITVAIKNVSYSSQPTSTRFKAPSAIPEKLDDQEVQNIAVDSFASHNPTKTAVVKFPIDMLNTNLGSITYVALLVSEKGCSPAPELRFDSLNSYESWPYVMSWNDAYANNNKNCIHQYQSTEVRWNPLNGLYSNESYITYIIGSRICAESLSEMCSNFSECITEKIYCNGPLKPATEYYVVFRFFTRSGYNDVALLEFATDSVFQLTLIIICICGCLLLSLCAGISYIWISKRLFWQKDSCHVIEDSLGDIAGKTFAIYYKTLTKAEKVIREYKELAFVATNLSYSASETASNKNRYTDIFPYDKNRVLLDVDDEGSDYINASFIDGYKIKKEYIASQGPKSETTMDFWRMILQYNVRIIVMLTQFQEGTNIKCHEYFPYNSNGVSVTIRRKTCFEYYDRSEMLITHDKYGLKRKIDHFFFKKWPDHGCPKDPAHLISFIRKIKSYRVSGYSPIVIHCSAGVGRTGTFIALDIIIQRLKYEFKINIYETVKKLRFQRMKMVQTLEQYTFLYESAFELVRHKIKNKLSEENKLNFSHKTGTTTNISISE</sequence>
<keyword evidence="6" id="KW-0904">Protein phosphatase</keyword>
<dbReference type="InterPro" id="IPR036116">
    <property type="entry name" value="FN3_sf"/>
</dbReference>
<dbReference type="PROSITE" id="PS00383">
    <property type="entry name" value="TYR_PHOSPHATASE_1"/>
    <property type="match status" value="1"/>
</dbReference>
<dbReference type="GO" id="GO:0048666">
    <property type="term" value="P:neuron development"/>
    <property type="evidence" value="ECO:0007669"/>
    <property type="project" value="UniProtKB-ARBA"/>
</dbReference>
<evidence type="ECO:0000259" key="15">
    <source>
        <dbReference type="PROSITE" id="PS50853"/>
    </source>
</evidence>
<dbReference type="InterPro" id="IPR016130">
    <property type="entry name" value="Tyr_Pase_AS"/>
</dbReference>
<dbReference type="Gene3D" id="2.60.40.10">
    <property type="entry name" value="Immunoglobulins"/>
    <property type="match status" value="3"/>
</dbReference>
<dbReference type="InterPro" id="IPR013783">
    <property type="entry name" value="Ig-like_fold"/>
</dbReference>
<evidence type="ECO:0000256" key="8">
    <source>
        <dbReference type="ARBA" id="ARBA00023136"/>
    </source>
</evidence>
<dbReference type="GO" id="GO:0009653">
    <property type="term" value="P:anatomical structure morphogenesis"/>
    <property type="evidence" value="ECO:0007669"/>
    <property type="project" value="UniProtKB-ARBA"/>
</dbReference>
<evidence type="ECO:0000259" key="13">
    <source>
        <dbReference type="PROSITE" id="PS50055"/>
    </source>
</evidence>
<evidence type="ECO:0000259" key="14">
    <source>
        <dbReference type="PROSITE" id="PS50056"/>
    </source>
</evidence>
<evidence type="ECO:0000256" key="9">
    <source>
        <dbReference type="ARBA" id="ARBA00023180"/>
    </source>
</evidence>
<feature type="domain" description="Fibronectin type-III" evidence="15">
    <location>
        <begin position="247"/>
        <end position="342"/>
    </location>
</feature>
<name>A0A0A1XPY5_ZEUCU</name>
<dbReference type="SMART" id="SM00060">
    <property type="entry name" value="FN3"/>
    <property type="match status" value="5"/>
</dbReference>
<keyword evidence="3 11" id="KW-0812">Transmembrane</keyword>
<dbReference type="InterPro" id="IPR000387">
    <property type="entry name" value="Tyr_Pase_dom"/>
</dbReference>
<evidence type="ECO:0000256" key="1">
    <source>
        <dbReference type="ARBA" id="ARBA00004167"/>
    </source>
</evidence>
<gene>
    <name evidence="16" type="primary">Ptprq_3</name>
    <name evidence="16" type="ORF">g.21696</name>
</gene>
<dbReference type="InterPro" id="IPR003961">
    <property type="entry name" value="FN3_dom"/>
</dbReference>
<dbReference type="Gene3D" id="3.90.190.10">
    <property type="entry name" value="Protein tyrosine phosphatase superfamily"/>
    <property type="match status" value="1"/>
</dbReference>
<feature type="chain" id="PRO_5001995018" description="protein-tyrosine-phosphatase" evidence="12">
    <location>
        <begin position="26"/>
        <end position="1281"/>
    </location>
</feature>
<dbReference type="PRINTS" id="PR00700">
    <property type="entry name" value="PRTYPHPHTASE"/>
</dbReference>
<feature type="transmembrane region" description="Helical" evidence="11">
    <location>
        <begin position="939"/>
        <end position="963"/>
    </location>
</feature>
<dbReference type="SMART" id="SM00404">
    <property type="entry name" value="PTPc_motif"/>
    <property type="match status" value="1"/>
</dbReference>
<feature type="domain" description="Fibronectin type-III" evidence="15">
    <location>
        <begin position="343"/>
        <end position="438"/>
    </location>
</feature>
<keyword evidence="5" id="KW-0378">Hydrolase</keyword>
<dbReference type="GO" id="GO:0016020">
    <property type="term" value="C:membrane"/>
    <property type="evidence" value="ECO:0007669"/>
    <property type="project" value="UniProtKB-SubCell"/>
</dbReference>
<evidence type="ECO:0000256" key="10">
    <source>
        <dbReference type="ARBA" id="ARBA00051722"/>
    </source>
</evidence>
<keyword evidence="4 12" id="KW-0732">Signal</keyword>
<keyword evidence="7 11" id="KW-1133">Transmembrane helix</keyword>
<dbReference type="Pfam" id="PF00102">
    <property type="entry name" value="Y_phosphatase"/>
    <property type="match status" value="1"/>
</dbReference>
<dbReference type="SMART" id="SM00194">
    <property type="entry name" value="PTPc"/>
    <property type="match status" value="1"/>
</dbReference>
<evidence type="ECO:0000256" key="7">
    <source>
        <dbReference type="ARBA" id="ARBA00022989"/>
    </source>
</evidence>
<dbReference type="SUPFAM" id="SSF52799">
    <property type="entry name" value="(Phosphotyrosine protein) phosphatases II"/>
    <property type="match status" value="1"/>
</dbReference>
<dbReference type="InterPro" id="IPR029021">
    <property type="entry name" value="Prot-tyrosine_phosphatase-like"/>
</dbReference>
<dbReference type="SUPFAM" id="SSF49265">
    <property type="entry name" value="Fibronectin type III"/>
    <property type="match status" value="4"/>
</dbReference>
<dbReference type="CDD" id="cd00063">
    <property type="entry name" value="FN3"/>
    <property type="match status" value="2"/>
</dbReference>
<dbReference type="PANTHER" id="PTHR46957">
    <property type="entry name" value="CYTOKINE RECEPTOR"/>
    <property type="match status" value="1"/>
</dbReference>
<dbReference type="InterPro" id="IPR000242">
    <property type="entry name" value="PTP_cat"/>
</dbReference>
<evidence type="ECO:0000256" key="3">
    <source>
        <dbReference type="ARBA" id="ARBA00022692"/>
    </source>
</evidence>
<comment type="subcellular location">
    <subcellularLocation>
        <location evidence="1">Membrane</location>
        <topology evidence="1">Single-pass membrane protein</topology>
    </subcellularLocation>
</comment>
<dbReference type="EC" id="3.1.3.48" evidence="2"/>
<dbReference type="PROSITE" id="PS50853">
    <property type="entry name" value="FN3"/>
    <property type="match status" value="3"/>
</dbReference>
<evidence type="ECO:0000256" key="12">
    <source>
        <dbReference type="SAM" id="SignalP"/>
    </source>
</evidence>
<evidence type="ECO:0000256" key="4">
    <source>
        <dbReference type="ARBA" id="ARBA00022729"/>
    </source>
</evidence>
<reference evidence="16" key="2">
    <citation type="journal article" date="2015" name="Gigascience">
        <title>Reconstructing a comprehensive transcriptome assembly of a white-pupal translocated strain of the pest fruit fly Bactrocera cucurbitae.</title>
        <authorList>
            <person name="Sim S.B."/>
            <person name="Calla B."/>
            <person name="Hall B."/>
            <person name="DeRego T."/>
            <person name="Geib S.M."/>
        </authorList>
    </citation>
    <scope>NUCLEOTIDE SEQUENCE</scope>
</reference>
<evidence type="ECO:0000256" key="11">
    <source>
        <dbReference type="SAM" id="Phobius"/>
    </source>
</evidence>
<dbReference type="InterPro" id="IPR050713">
    <property type="entry name" value="RTP_Phos/Ushers"/>
</dbReference>
<feature type="domain" description="Tyrosine-protein phosphatase" evidence="13">
    <location>
        <begin position="1002"/>
        <end position="1250"/>
    </location>
</feature>
<feature type="domain" description="Tyrosine specific protein phosphatases" evidence="14">
    <location>
        <begin position="1170"/>
        <end position="1241"/>
    </location>
</feature>
<organism evidence="16">
    <name type="scientific">Zeugodacus cucurbitae</name>
    <name type="common">Melon fruit fly</name>
    <name type="synonym">Bactrocera cucurbitae</name>
    <dbReference type="NCBI Taxonomy" id="28588"/>
    <lineage>
        <taxon>Eukaryota</taxon>
        <taxon>Metazoa</taxon>
        <taxon>Ecdysozoa</taxon>
        <taxon>Arthropoda</taxon>
        <taxon>Hexapoda</taxon>
        <taxon>Insecta</taxon>
        <taxon>Pterygota</taxon>
        <taxon>Neoptera</taxon>
        <taxon>Endopterygota</taxon>
        <taxon>Diptera</taxon>
        <taxon>Brachycera</taxon>
        <taxon>Muscomorpha</taxon>
        <taxon>Tephritoidea</taxon>
        <taxon>Tephritidae</taxon>
        <taxon>Zeugodacus</taxon>
        <taxon>Zeugodacus</taxon>
    </lineage>
</organism>
<evidence type="ECO:0000256" key="6">
    <source>
        <dbReference type="ARBA" id="ARBA00022912"/>
    </source>
</evidence>
<dbReference type="PROSITE" id="PS50056">
    <property type="entry name" value="TYR_PHOSPHATASE_2"/>
    <property type="match status" value="1"/>
</dbReference>
<accession>A0A0A1XPY5</accession>
<evidence type="ECO:0000256" key="2">
    <source>
        <dbReference type="ARBA" id="ARBA00013064"/>
    </source>
</evidence>
<dbReference type="EMBL" id="GBXI01001372">
    <property type="protein sequence ID" value="JAD12920.1"/>
    <property type="molecule type" value="Transcribed_RNA"/>
</dbReference>